<dbReference type="Pfam" id="PF06169">
    <property type="entry name" value="DUF982"/>
    <property type="match status" value="1"/>
</dbReference>
<dbReference type="Proteomes" id="UP000601789">
    <property type="component" value="Unassembled WGS sequence"/>
</dbReference>
<comment type="caution">
    <text evidence="1">The sequence shown here is derived from an EMBL/GenBank/DDBJ whole genome shotgun (WGS) entry which is preliminary data.</text>
</comment>
<protein>
    <submittedName>
        <fullName evidence="1">DUF982 domain-containing protein</fullName>
    </submittedName>
</protein>
<evidence type="ECO:0000313" key="1">
    <source>
        <dbReference type="EMBL" id="MBI1619814.1"/>
    </source>
</evidence>
<proteinExistence type="predicted"/>
<organism evidence="1 2">
    <name type="scientific">Aquamicrobium zhengzhouense</name>
    <dbReference type="NCBI Taxonomy" id="2781738"/>
    <lineage>
        <taxon>Bacteria</taxon>
        <taxon>Pseudomonadati</taxon>
        <taxon>Pseudomonadota</taxon>
        <taxon>Alphaproteobacteria</taxon>
        <taxon>Hyphomicrobiales</taxon>
        <taxon>Phyllobacteriaceae</taxon>
        <taxon>Aquamicrobium</taxon>
    </lineage>
</organism>
<name>A0ABS0S945_9HYPH</name>
<sequence>MDSNRFENHITVKVDATGAVHTLRTPTEAYQFLLGSWNAKRSEKYRAALQACSDASLGGKTTMAARRAVLAVAREAGILYDEKA</sequence>
<dbReference type="InterPro" id="IPR010385">
    <property type="entry name" value="DUF982"/>
</dbReference>
<dbReference type="Gene3D" id="6.10.250.730">
    <property type="match status" value="1"/>
</dbReference>
<keyword evidence="2" id="KW-1185">Reference proteome</keyword>
<evidence type="ECO:0000313" key="2">
    <source>
        <dbReference type="Proteomes" id="UP000601789"/>
    </source>
</evidence>
<dbReference type="RefSeq" id="WP_198474558.1">
    <property type="nucleotide sequence ID" value="NZ_JADGMQ010000002.1"/>
</dbReference>
<reference evidence="1 2" key="1">
    <citation type="submission" date="2020-10" db="EMBL/GenBank/DDBJ databases">
        <title>Aquamicrobium zhengzhouensis sp. nov., a exopolysaccharide producing bacterium isolated from farmland soil.</title>
        <authorList>
            <person name="Wang X."/>
        </authorList>
    </citation>
    <scope>NUCLEOTIDE SEQUENCE [LARGE SCALE GENOMIC DNA]</scope>
    <source>
        <strain evidence="2">cd-1</strain>
    </source>
</reference>
<gene>
    <name evidence="1" type="ORF">IOD40_03925</name>
</gene>
<accession>A0ABS0S945</accession>
<dbReference type="EMBL" id="JADGMQ010000002">
    <property type="protein sequence ID" value="MBI1619814.1"/>
    <property type="molecule type" value="Genomic_DNA"/>
</dbReference>